<dbReference type="GO" id="GO:0005829">
    <property type="term" value="C:cytosol"/>
    <property type="evidence" value="ECO:0007669"/>
    <property type="project" value="TreeGrafter"/>
</dbReference>
<feature type="domain" description="HTH crp-type" evidence="5">
    <location>
        <begin position="146"/>
        <end position="212"/>
    </location>
</feature>
<evidence type="ECO:0000256" key="3">
    <source>
        <dbReference type="ARBA" id="ARBA00023163"/>
    </source>
</evidence>
<dbReference type="Gene3D" id="2.60.120.10">
    <property type="entry name" value="Jelly Rolls"/>
    <property type="match status" value="1"/>
</dbReference>
<keyword evidence="3" id="KW-0804">Transcription</keyword>
<dbReference type="PANTHER" id="PTHR24567:SF74">
    <property type="entry name" value="HTH-TYPE TRANSCRIPTIONAL REGULATOR ARCR"/>
    <property type="match status" value="1"/>
</dbReference>
<evidence type="ECO:0000259" key="4">
    <source>
        <dbReference type="PROSITE" id="PS50042"/>
    </source>
</evidence>
<proteinExistence type="predicted"/>
<evidence type="ECO:0000313" key="7">
    <source>
        <dbReference type="Proteomes" id="UP000190027"/>
    </source>
</evidence>
<dbReference type="SUPFAM" id="SSF46785">
    <property type="entry name" value="Winged helix' DNA-binding domain"/>
    <property type="match status" value="1"/>
</dbReference>
<evidence type="ECO:0000256" key="1">
    <source>
        <dbReference type="ARBA" id="ARBA00023015"/>
    </source>
</evidence>
<dbReference type="Pfam" id="PF00027">
    <property type="entry name" value="cNMP_binding"/>
    <property type="match status" value="1"/>
</dbReference>
<dbReference type="PRINTS" id="PR00034">
    <property type="entry name" value="HTHCRP"/>
</dbReference>
<dbReference type="Gene3D" id="1.10.10.10">
    <property type="entry name" value="Winged helix-like DNA-binding domain superfamily/Winged helix DNA-binding domain"/>
    <property type="match status" value="1"/>
</dbReference>
<dbReference type="Pfam" id="PF13545">
    <property type="entry name" value="HTH_Crp_2"/>
    <property type="match status" value="1"/>
</dbReference>
<dbReference type="GO" id="GO:0003700">
    <property type="term" value="F:DNA-binding transcription factor activity"/>
    <property type="evidence" value="ECO:0007669"/>
    <property type="project" value="InterPro"/>
</dbReference>
<dbReference type="InterPro" id="IPR014710">
    <property type="entry name" value="RmlC-like_jellyroll"/>
</dbReference>
<dbReference type="SMART" id="SM00419">
    <property type="entry name" value="HTH_CRP"/>
    <property type="match status" value="1"/>
</dbReference>
<keyword evidence="7" id="KW-1185">Reference proteome</keyword>
<keyword evidence="2" id="KW-0238">DNA-binding</keyword>
<feature type="domain" description="Cyclic nucleotide-binding" evidence="4">
    <location>
        <begin position="12"/>
        <end position="113"/>
    </location>
</feature>
<evidence type="ECO:0000259" key="5">
    <source>
        <dbReference type="PROSITE" id="PS51063"/>
    </source>
</evidence>
<dbReference type="InterPro" id="IPR012318">
    <property type="entry name" value="HTH_CRP"/>
</dbReference>
<dbReference type="InterPro" id="IPR036390">
    <property type="entry name" value="WH_DNA-bd_sf"/>
</dbReference>
<dbReference type="InterPro" id="IPR036388">
    <property type="entry name" value="WH-like_DNA-bd_sf"/>
</dbReference>
<dbReference type="InterPro" id="IPR050397">
    <property type="entry name" value="Env_Response_Regulators"/>
</dbReference>
<dbReference type="PROSITE" id="PS50042">
    <property type="entry name" value="CNMP_BINDING_3"/>
    <property type="match status" value="1"/>
</dbReference>
<evidence type="ECO:0000256" key="2">
    <source>
        <dbReference type="ARBA" id="ARBA00023125"/>
    </source>
</evidence>
<sequence>MPHNEPLTSLGIFQGLPENRRRELVAKGQVRHVAAGERIAERGQEVDAFFAVLEGQIKLSRSSLEGKEQTIYVFGPGEPFCLCGVFDTGAFLADAVALSQGRILILQRKAFDEAAEAHPVLLRNMVRLLSGRLRAALELVESLALREIPQRVAAYLRHLPVENDEVRLGMTHRELAKIVGATPETLSRALRRLDREGMIRVTEGRIRILDAEALARRADQG</sequence>
<dbReference type="InterPro" id="IPR000595">
    <property type="entry name" value="cNMP-bd_dom"/>
</dbReference>
<dbReference type="GO" id="GO:0003677">
    <property type="term" value="F:DNA binding"/>
    <property type="evidence" value="ECO:0007669"/>
    <property type="project" value="UniProtKB-KW"/>
</dbReference>
<dbReference type="SUPFAM" id="SSF51206">
    <property type="entry name" value="cAMP-binding domain-like"/>
    <property type="match status" value="1"/>
</dbReference>
<dbReference type="Proteomes" id="UP000190027">
    <property type="component" value="Unassembled WGS sequence"/>
</dbReference>
<dbReference type="CDD" id="cd00038">
    <property type="entry name" value="CAP_ED"/>
    <property type="match status" value="1"/>
</dbReference>
<dbReference type="InterPro" id="IPR018335">
    <property type="entry name" value="Tscrpt_reg_HTH_Crp-type_CS"/>
</dbReference>
<name>A0A1T4WYH7_9BACT</name>
<evidence type="ECO:0000313" key="6">
    <source>
        <dbReference type="EMBL" id="SKA81918.1"/>
    </source>
</evidence>
<organism evidence="6 7">
    <name type="scientific">Paucidesulfovibrio gracilis DSM 16080</name>
    <dbReference type="NCBI Taxonomy" id="1121449"/>
    <lineage>
        <taxon>Bacteria</taxon>
        <taxon>Pseudomonadati</taxon>
        <taxon>Thermodesulfobacteriota</taxon>
        <taxon>Desulfovibrionia</taxon>
        <taxon>Desulfovibrionales</taxon>
        <taxon>Desulfovibrionaceae</taxon>
        <taxon>Paucidesulfovibrio</taxon>
    </lineage>
</organism>
<dbReference type="InterPro" id="IPR018490">
    <property type="entry name" value="cNMP-bd_dom_sf"/>
</dbReference>
<dbReference type="PROSITE" id="PS51063">
    <property type="entry name" value="HTH_CRP_2"/>
    <property type="match status" value="1"/>
</dbReference>
<dbReference type="PANTHER" id="PTHR24567">
    <property type="entry name" value="CRP FAMILY TRANSCRIPTIONAL REGULATORY PROTEIN"/>
    <property type="match status" value="1"/>
</dbReference>
<accession>A0A1T4WYH7</accession>
<dbReference type="PROSITE" id="PS00042">
    <property type="entry name" value="HTH_CRP_1"/>
    <property type="match status" value="1"/>
</dbReference>
<keyword evidence="1" id="KW-0805">Transcription regulation</keyword>
<dbReference type="SMART" id="SM00100">
    <property type="entry name" value="cNMP"/>
    <property type="match status" value="1"/>
</dbReference>
<dbReference type="RefSeq" id="WP_078717043.1">
    <property type="nucleotide sequence ID" value="NZ_FUYC01000005.1"/>
</dbReference>
<dbReference type="CDD" id="cd00092">
    <property type="entry name" value="HTH_CRP"/>
    <property type="match status" value="1"/>
</dbReference>
<gene>
    <name evidence="6" type="ORF">SAMN02745704_01471</name>
</gene>
<dbReference type="OrthoDB" id="9815457at2"/>
<reference evidence="6 7" key="1">
    <citation type="submission" date="2017-02" db="EMBL/GenBank/DDBJ databases">
        <authorList>
            <person name="Peterson S.W."/>
        </authorList>
    </citation>
    <scope>NUCLEOTIDE SEQUENCE [LARGE SCALE GENOMIC DNA]</scope>
    <source>
        <strain evidence="6 7">DSM 16080</strain>
    </source>
</reference>
<dbReference type="STRING" id="1121449.SAMN02745704_01471"/>
<protein>
    <submittedName>
        <fullName evidence="6">CRP/FNR family transcriptional regulator, anaerobic regulatory protein</fullName>
    </submittedName>
</protein>
<dbReference type="EMBL" id="FUYC01000005">
    <property type="protein sequence ID" value="SKA81918.1"/>
    <property type="molecule type" value="Genomic_DNA"/>
</dbReference>
<dbReference type="AlphaFoldDB" id="A0A1T4WYH7"/>